<comment type="caution">
    <text evidence="5">The sequence shown here is derived from an EMBL/GenBank/DDBJ whole genome shotgun (WGS) entry which is preliminary data.</text>
</comment>
<evidence type="ECO:0000256" key="3">
    <source>
        <dbReference type="ARBA" id="ARBA00022723"/>
    </source>
</evidence>
<comment type="similarity">
    <text evidence="2">Belongs to the JARID1 histone demethylase family.</text>
</comment>
<dbReference type="OrthoDB" id="1667110at2759"/>
<dbReference type="GO" id="GO:0032454">
    <property type="term" value="F:histone H3K9 demethylase activity"/>
    <property type="evidence" value="ECO:0007669"/>
    <property type="project" value="InterPro"/>
</dbReference>
<protein>
    <recommendedName>
        <fullName evidence="7">Lysine-specific demethylase 3B</fullName>
    </recommendedName>
</protein>
<dbReference type="GO" id="GO:0000785">
    <property type="term" value="C:chromatin"/>
    <property type="evidence" value="ECO:0007669"/>
    <property type="project" value="TreeGrafter"/>
</dbReference>
<evidence type="ECO:0000313" key="6">
    <source>
        <dbReference type="Proteomes" id="UP000015453"/>
    </source>
</evidence>
<dbReference type="GO" id="GO:0003712">
    <property type="term" value="F:transcription coregulator activity"/>
    <property type="evidence" value="ECO:0007669"/>
    <property type="project" value="TreeGrafter"/>
</dbReference>
<evidence type="ECO:0000313" key="5">
    <source>
        <dbReference type="EMBL" id="EPS62928.1"/>
    </source>
</evidence>
<organism evidence="5 6">
    <name type="scientific">Genlisea aurea</name>
    <dbReference type="NCBI Taxonomy" id="192259"/>
    <lineage>
        <taxon>Eukaryota</taxon>
        <taxon>Viridiplantae</taxon>
        <taxon>Streptophyta</taxon>
        <taxon>Embryophyta</taxon>
        <taxon>Tracheophyta</taxon>
        <taxon>Spermatophyta</taxon>
        <taxon>Magnoliopsida</taxon>
        <taxon>eudicotyledons</taxon>
        <taxon>Gunneridae</taxon>
        <taxon>Pentapetalae</taxon>
        <taxon>asterids</taxon>
        <taxon>lamiids</taxon>
        <taxon>Lamiales</taxon>
        <taxon>Lentibulariaceae</taxon>
        <taxon>Genlisea</taxon>
    </lineage>
</organism>
<dbReference type="GO" id="GO:0000118">
    <property type="term" value="C:histone deacetylase complex"/>
    <property type="evidence" value="ECO:0007669"/>
    <property type="project" value="TreeGrafter"/>
</dbReference>
<dbReference type="PANTHER" id="PTHR12549:SF37">
    <property type="entry name" value="LYSINE-SPECIFIC DEMETHYLASE JMJ26"/>
    <property type="match status" value="1"/>
</dbReference>
<evidence type="ECO:0000256" key="4">
    <source>
        <dbReference type="ARBA" id="ARBA00023242"/>
    </source>
</evidence>
<evidence type="ECO:0008006" key="7">
    <source>
        <dbReference type="Google" id="ProtNLM"/>
    </source>
</evidence>
<name>S8DJB0_9LAMI</name>
<dbReference type="GO" id="GO:0046872">
    <property type="term" value="F:metal ion binding"/>
    <property type="evidence" value="ECO:0007669"/>
    <property type="project" value="UniProtKB-KW"/>
</dbReference>
<accession>S8DJB0</accession>
<dbReference type="PANTHER" id="PTHR12549">
    <property type="entry name" value="JMJC DOMAIN-CONTAINING HISTONE DEMETHYLATION PROTEIN"/>
    <property type="match status" value="1"/>
</dbReference>
<dbReference type="GO" id="GO:0031490">
    <property type="term" value="F:chromatin DNA binding"/>
    <property type="evidence" value="ECO:0007669"/>
    <property type="project" value="TreeGrafter"/>
</dbReference>
<keyword evidence="3" id="KW-0479">Metal-binding</keyword>
<dbReference type="AlphaFoldDB" id="S8DJB0"/>
<proteinExistence type="inferred from homology"/>
<dbReference type="Gene3D" id="2.60.120.650">
    <property type="entry name" value="Cupin"/>
    <property type="match status" value="1"/>
</dbReference>
<dbReference type="EMBL" id="AUSU01005808">
    <property type="protein sequence ID" value="EPS62928.1"/>
    <property type="molecule type" value="Genomic_DNA"/>
</dbReference>
<keyword evidence="6" id="KW-1185">Reference proteome</keyword>
<keyword evidence="4" id="KW-0539">Nucleus</keyword>
<sequence length="343" mass="38909">KFFFFFFVVRRYPTLSKEEISYTCPYCRGDCNCSLCLRSPCVSQTSKRTLNDCEKIQHMQYLVSKLYPHLESIHEEQTKEIEKEAGILGVASSSMVIKQESCHDNERVYCNRCSTSIIDLHRSCSNCSYELCLVCFREILEGRLSDTIHKPAPHYVWKGYDYMHGGDPMPESCHAKRSVRGSELPRETFFVEDGNVFCPSKTDGCSGCKLELKRLLPDRWISDLLKQAENIMSNSKFPLEVPEPPAHCCSGSSLKAASRDDSDDNDLYCPDSTGILNEAELLHFRSHWAKGEPIIVRDALGRTTGLSWEPMVLWRALSDHTDVETSSRMANVKTIDCLAGCEV</sequence>
<dbReference type="InterPro" id="IPR045109">
    <property type="entry name" value="LSDs-like"/>
</dbReference>
<evidence type="ECO:0000256" key="1">
    <source>
        <dbReference type="ARBA" id="ARBA00004123"/>
    </source>
</evidence>
<dbReference type="GO" id="GO:0006357">
    <property type="term" value="P:regulation of transcription by RNA polymerase II"/>
    <property type="evidence" value="ECO:0007669"/>
    <property type="project" value="TreeGrafter"/>
</dbReference>
<feature type="non-terminal residue" evidence="5">
    <location>
        <position position="343"/>
    </location>
</feature>
<dbReference type="Proteomes" id="UP000015453">
    <property type="component" value="Unassembled WGS sequence"/>
</dbReference>
<evidence type="ECO:0000256" key="2">
    <source>
        <dbReference type="ARBA" id="ARBA00006801"/>
    </source>
</evidence>
<reference evidence="5 6" key="1">
    <citation type="journal article" date="2013" name="BMC Genomics">
        <title>The miniature genome of a carnivorous plant Genlisea aurea contains a low number of genes and short non-coding sequences.</title>
        <authorList>
            <person name="Leushkin E.V."/>
            <person name="Sutormin R.A."/>
            <person name="Nabieva E.R."/>
            <person name="Penin A.A."/>
            <person name="Kondrashov A.S."/>
            <person name="Logacheva M.D."/>
        </authorList>
    </citation>
    <scope>NUCLEOTIDE SEQUENCE [LARGE SCALE GENOMIC DNA]</scope>
</reference>
<gene>
    <name evidence="5" type="ORF">M569_11860</name>
</gene>
<feature type="non-terminal residue" evidence="5">
    <location>
        <position position="1"/>
    </location>
</feature>
<comment type="subcellular location">
    <subcellularLocation>
        <location evidence="1">Nucleus</location>
    </subcellularLocation>
</comment>